<sequence length="485" mass="55542">MVVDDATPPCPACDFNQFCRESLDPAQRMRFRLTLWRDAALDLPDDAADVLRRDLSVIESHNISLKKRSAYMTSIMHQMEVEKQRLETLIMDTRWTLYYACARTLPDDILRIVFQFAFDSREDPKISDTLRHNREPWTFAQVCRRWRNLVLATPELWTVVGLDFDFHALRQDTPAAVESRLSLFLTRSTKRLLRVTIAMPTKTRFNDWKTVLDLIFRESRRWVSLDLRSDQRDMSNILSSRTYPNLRHFALISRRDGADSWSIPWENLRSCSFTKMVFPATYPRLCAVTTLTLADHRNVSPWNTDNFNRSHNIVFPRLQHLRVVQNNKWFPPVVPENASLAAYFFACVHAPVLETLDLSFGKDIAADLPTSFLGNPATIRGLSVTTRGHGITWQALAGLLQLTVSVEDLVVNLQEAASSEMLHGLHAGHDPILLPCLRRLTSSRRDIECDDNMEAIRNSRAQSMLCIPLVYCMAVDLVPVGTASP</sequence>
<accession>A0A0D7BPE8</accession>
<gene>
    <name evidence="1" type="ORF">CYLTODRAFT_418267</name>
</gene>
<dbReference type="Gene3D" id="1.20.1280.50">
    <property type="match status" value="1"/>
</dbReference>
<organism evidence="1 2">
    <name type="scientific">Cylindrobasidium torrendii FP15055 ss-10</name>
    <dbReference type="NCBI Taxonomy" id="1314674"/>
    <lineage>
        <taxon>Eukaryota</taxon>
        <taxon>Fungi</taxon>
        <taxon>Dikarya</taxon>
        <taxon>Basidiomycota</taxon>
        <taxon>Agaricomycotina</taxon>
        <taxon>Agaricomycetes</taxon>
        <taxon>Agaricomycetidae</taxon>
        <taxon>Agaricales</taxon>
        <taxon>Marasmiineae</taxon>
        <taxon>Physalacriaceae</taxon>
        <taxon>Cylindrobasidium</taxon>
    </lineage>
</organism>
<evidence type="ECO:0000313" key="2">
    <source>
        <dbReference type="Proteomes" id="UP000054007"/>
    </source>
</evidence>
<keyword evidence="2" id="KW-1185">Reference proteome</keyword>
<dbReference type="Proteomes" id="UP000054007">
    <property type="component" value="Unassembled WGS sequence"/>
</dbReference>
<reference evidence="1 2" key="1">
    <citation type="journal article" date="2015" name="Fungal Genet. Biol.">
        <title>Evolution of novel wood decay mechanisms in Agaricales revealed by the genome sequences of Fistulina hepatica and Cylindrobasidium torrendii.</title>
        <authorList>
            <person name="Floudas D."/>
            <person name="Held B.W."/>
            <person name="Riley R."/>
            <person name="Nagy L.G."/>
            <person name="Koehler G."/>
            <person name="Ransdell A.S."/>
            <person name="Younus H."/>
            <person name="Chow J."/>
            <person name="Chiniquy J."/>
            <person name="Lipzen A."/>
            <person name="Tritt A."/>
            <person name="Sun H."/>
            <person name="Haridas S."/>
            <person name="LaButti K."/>
            <person name="Ohm R.A."/>
            <person name="Kues U."/>
            <person name="Blanchette R.A."/>
            <person name="Grigoriev I.V."/>
            <person name="Minto R.E."/>
            <person name="Hibbett D.S."/>
        </authorList>
    </citation>
    <scope>NUCLEOTIDE SEQUENCE [LARGE SCALE GENOMIC DNA]</scope>
    <source>
        <strain evidence="1 2">FP15055 ss-10</strain>
    </source>
</reference>
<protein>
    <submittedName>
        <fullName evidence="1">Uncharacterized protein</fullName>
    </submittedName>
</protein>
<name>A0A0D7BPE8_9AGAR</name>
<feature type="non-terminal residue" evidence="1">
    <location>
        <position position="1"/>
    </location>
</feature>
<dbReference type="EMBL" id="KN880447">
    <property type="protein sequence ID" value="KIY72090.1"/>
    <property type="molecule type" value="Genomic_DNA"/>
</dbReference>
<proteinExistence type="predicted"/>
<dbReference type="OrthoDB" id="3000009at2759"/>
<evidence type="ECO:0000313" key="1">
    <source>
        <dbReference type="EMBL" id="KIY72090.1"/>
    </source>
</evidence>
<dbReference type="AlphaFoldDB" id="A0A0D7BPE8"/>